<protein>
    <submittedName>
        <fullName evidence="1">Uncharacterized protein</fullName>
    </submittedName>
</protein>
<comment type="caution">
    <text evidence="1">The sequence shown here is derived from an EMBL/GenBank/DDBJ whole genome shotgun (WGS) entry which is preliminary data.</text>
</comment>
<accession>A0ABR2E0N2</accession>
<evidence type="ECO:0000313" key="1">
    <source>
        <dbReference type="EMBL" id="KAK8550715.1"/>
    </source>
</evidence>
<keyword evidence="2" id="KW-1185">Reference proteome</keyword>
<dbReference type="Proteomes" id="UP001472677">
    <property type="component" value="Unassembled WGS sequence"/>
</dbReference>
<name>A0ABR2E0N2_9ROSI</name>
<sequence length="80" mass="8819">MSSVRIGYDLFVTTFSPDDRIFQTAKAVYDLPSLNLLSSLYVFVHKVDVSSLNLIGLSCSSSSNFPSTFSGNRVFKACKK</sequence>
<proteinExistence type="predicted"/>
<gene>
    <name evidence="1" type="ORF">V6N12_039409</name>
</gene>
<evidence type="ECO:0000313" key="2">
    <source>
        <dbReference type="Proteomes" id="UP001472677"/>
    </source>
</evidence>
<organism evidence="1 2">
    <name type="scientific">Hibiscus sabdariffa</name>
    <name type="common">roselle</name>
    <dbReference type="NCBI Taxonomy" id="183260"/>
    <lineage>
        <taxon>Eukaryota</taxon>
        <taxon>Viridiplantae</taxon>
        <taxon>Streptophyta</taxon>
        <taxon>Embryophyta</taxon>
        <taxon>Tracheophyta</taxon>
        <taxon>Spermatophyta</taxon>
        <taxon>Magnoliopsida</taxon>
        <taxon>eudicotyledons</taxon>
        <taxon>Gunneridae</taxon>
        <taxon>Pentapetalae</taxon>
        <taxon>rosids</taxon>
        <taxon>malvids</taxon>
        <taxon>Malvales</taxon>
        <taxon>Malvaceae</taxon>
        <taxon>Malvoideae</taxon>
        <taxon>Hibiscus</taxon>
    </lineage>
</organism>
<reference evidence="1 2" key="1">
    <citation type="journal article" date="2024" name="G3 (Bethesda)">
        <title>Genome assembly of Hibiscus sabdariffa L. provides insights into metabolisms of medicinal natural products.</title>
        <authorList>
            <person name="Kim T."/>
        </authorList>
    </citation>
    <scope>NUCLEOTIDE SEQUENCE [LARGE SCALE GENOMIC DNA]</scope>
    <source>
        <strain evidence="1">TK-2024</strain>
        <tissue evidence="1">Old leaves</tissue>
    </source>
</reference>
<dbReference type="EMBL" id="JBBPBM010000020">
    <property type="protein sequence ID" value="KAK8550715.1"/>
    <property type="molecule type" value="Genomic_DNA"/>
</dbReference>